<dbReference type="VEuPathDB" id="TriTrypDB:LPAL13_220012600"/>
<dbReference type="AlphaFoldDB" id="A0A088RR64"/>
<dbReference type="Proteomes" id="UP000063063">
    <property type="component" value="Chromosome 22"/>
</dbReference>
<accession>A0A088RR64</accession>
<organism evidence="1 2">
    <name type="scientific">Leishmania panamensis</name>
    <dbReference type="NCBI Taxonomy" id="5679"/>
    <lineage>
        <taxon>Eukaryota</taxon>
        <taxon>Discoba</taxon>
        <taxon>Euglenozoa</taxon>
        <taxon>Kinetoplastea</taxon>
        <taxon>Metakinetoplastina</taxon>
        <taxon>Trypanosomatida</taxon>
        <taxon>Trypanosomatidae</taxon>
        <taxon>Leishmaniinae</taxon>
        <taxon>Leishmania</taxon>
        <taxon>Leishmania guyanensis species complex</taxon>
    </lineage>
</organism>
<evidence type="ECO:0000313" key="1">
    <source>
        <dbReference type="EMBL" id="AIN98385.1"/>
    </source>
</evidence>
<dbReference type="KEGG" id="lpan:LPMP_220920"/>
<proteinExistence type="predicted"/>
<dbReference type="RefSeq" id="XP_010699092.1">
    <property type="nucleotide sequence ID" value="XM_010700790.1"/>
</dbReference>
<dbReference type="OrthoDB" id="267766at2759"/>
<dbReference type="GeneID" id="22575138"/>
<reference evidence="1 2" key="1">
    <citation type="journal article" date="2015" name="Sci. Rep.">
        <title>The genome of Leishmania panamensis: insights into genomics of the L. (Viannia) subgenus.</title>
        <authorList>
            <person name="Llanes A."/>
            <person name="Restrepo C.M."/>
            <person name="Vecchio G.D."/>
            <person name="Anguizola F.J."/>
            <person name="Lleonart R."/>
        </authorList>
    </citation>
    <scope>NUCLEOTIDE SEQUENCE [LARGE SCALE GENOMIC DNA]</scope>
    <source>
        <strain evidence="1 2">MHOM/PA/94/PSC-1</strain>
    </source>
</reference>
<sequence>MSTDMTTVWSHMSHAPHYYHAVDGLSSRYFCPPTPEYESYVNTGLLAPAYASETYLLGQHQQSPQQPGLVGGGCRTRVSPMYVSAPLLTATPITEGGLSVDAASAWNARDYAHPALKPQLQAQQLLFSNAEVPDYASSAHPLQHPLILESDLHALAYSCAESYASPVDAEPPSAVFSISNSSQNAPISQVNGTSSVLGGIPALPVPPSVAVFAGGTQEVFWRRACLRVTCVPVAGSSGRHGEVTAAASGDAQRAVRLEEIRDMACSSSCRSSHKGSDASGEGLDDLVWHWLDTLGMADAVEDVLSPGAGRVLVRWKADFTYAQDIREGDASDDGWRLSTAGGRLARLLGVRGDGEGSNSDLRGALCEVIVDGMRLLLD</sequence>
<protein>
    <submittedName>
        <fullName evidence="1">Uncharacterized protein</fullName>
    </submittedName>
</protein>
<evidence type="ECO:0000313" key="2">
    <source>
        <dbReference type="Proteomes" id="UP000063063"/>
    </source>
</evidence>
<keyword evidence="2" id="KW-1185">Reference proteome</keyword>
<dbReference type="EMBL" id="CP009391">
    <property type="protein sequence ID" value="AIN98385.1"/>
    <property type="molecule type" value="Genomic_DNA"/>
</dbReference>
<gene>
    <name evidence="1" type="ORF">LPMP_220920</name>
</gene>
<dbReference type="VEuPathDB" id="TriTrypDB:LPMP_220920"/>
<dbReference type="eggNOG" id="ENOG502SINZ">
    <property type="taxonomic scope" value="Eukaryota"/>
</dbReference>
<name>A0A088RR64_LEIPA</name>